<evidence type="ECO:0000313" key="2">
    <source>
        <dbReference type="Proteomes" id="UP001278050"/>
    </source>
</evidence>
<protein>
    <submittedName>
        <fullName evidence="1">Uncharacterized protein</fullName>
    </submittedName>
</protein>
<organism evidence="1 2">
    <name type="scientific">Ectopseudomonas alcaliphila</name>
    <dbReference type="NCBI Taxonomy" id="101564"/>
    <lineage>
        <taxon>Bacteria</taxon>
        <taxon>Pseudomonadati</taxon>
        <taxon>Pseudomonadota</taxon>
        <taxon>Gammaproteobacteria</taxon>
        <taxon>Pseudomonadales</taxon>
        <taxon>Pseudomonadaceae</taxon>
        <taxon>Ectopseudomonas</taxon>
    </lineage>
</organism>
<dbReference type="EMBL" id="JAWXXP010000001">
    <property type="protein sequence ID" value="MDX5994848.1"/>
    <property type="molecule type" value="Genomic_DNA"/>
</dbReference>
<accession>A0ABU4Q4S8</accession>
<keyword evidence="2" id="KW-1185">Reference proteome</keyword>
<sequence>MCYAVIFSTTSTRDLEKLNNDTLHFSRKIPELEQLRYLQHPNKWHLTTDGSCSCGFRHLDMGADELVFSEPEGWLPEEPEDIQATLQVVAILKSLVAEGEKLDCIDVWHGGKHTKPSIKNKIAVNLNTLQDVKFRFIENHLFNFSNET</sequence>
<dbReference type="RefSeq" id="WP_139203106.1">
    <property type="nucleotide sequence ID" value="NZ_CBCSET010000019.1"/>
</dbReference>
<evidence type="ECO:0000313" key="1">
    <source>
        <dbReference type="EMBL" id="MDX5994848.1"/>
    </source>
</evidence>
<gene>
    <name evidence="1" type="ORF">SIM71_22520</name>
</gene>
<reference evidence="1 2" key="1">
    <citation type="submission" date="2023-11" db="EMBL/GenBank/DDBJ databases">
        <title>MicrobeMod: A computational toolkit for identifying prokaryotic methylation and restriction-modification with nanopore sequencing.</title>
        <authorList>
            <person name="Crits-Christoph A."/>
            <person name="Kang S.C."/>
            <person name="Lee H."/>
            <person name="Ostrov N."/>
        </authorList>
    </citation>
    <scope>NUCLEOTIDE SEQUENCE [LARGE SCALE GENOMIC DNA]</scope>
    <source>
        <strain evidence="1 2">ATCC BAA-571</strain>
    </source>
</reference>
<comment type="caution">
    <text evidence="1">The sequence shown here is derived from an EMBL/GenBank/DDBJ whole genome shotgun (WGS) entry which is preliminary data.</text>
</comment>
<name>A0ABU4Q4S8_9GAMM</name>
<proteinExistence type="predicted"/>
<dbReference type="Proteomes" id="UP001278050">
    <property type="component" value="Unassembled WGS sequence"/>
</dbReference>